<accession>A0A2X0QTL4</accession>
<reference evidence="1" key="1">
    <citation type="submission" date="2018-05" db="EMBL/GenBank/DDBJ databases">
        <authorList>
            <person name="Lanie J.A."/>
            <person name="Ng W.-L."/>
            <person name="Kazmierczak K.M."/>
            <person name="Andrzejewski T.M."/>
            <person name="Davidsen T.M."/>
            <person name="Wayne K.J."/>
            <person name="Tettelin H."/>
            <person name="Glass J.I."/>
            <person name="Rusch D."/>
            <person name="Podicherti R."/>
            <person name="Tsui H.-C.T."/>
            <person name="Winkler M.E."/>
        </authorList>
    </citation>
    <scope>NUCLEOTIDE SEQUENCE</scope>
    <source>
        <strain evidence="1">KNB</strain>
    </source>
</reference>
<dbReference type="EMBL" id="LS423452">
    <property type="protein sequence ID" value="SPS05110.1"/>
    <property type="molecule type" value="Genomic_DNA"/>
</dbReference>
<sequence length="52" mass="5798">MYATCMNCARLRVKKCSRHSLQTPGKGRMLPLSLLLLAQNSEFASEGKEKSI</sequence>
<organism evidence="1">
    <name type="scientific">Candidatus Nitrotoga fabula</name>
    <dbReference type="NCBI Taxonomy" id="2182327"/>
    <lineage>
        <taxon>Bacteria</taxon>
        <taxon>Pseudomonadati</taxon>
        <taxon>Pseudomonadota</taxon>
        <taxon>Betaproteobacteria</taxon>
        <taxon>Nitrosomonadales</taxon>
        <taxon>Gallionellaceae</taxon>
        <taxon>Candidatus Nitrotoga</taxon>
    </lineage>
</organism>
<name>A0A2X0QTL4_9PROT</name>
<dbReference type="AlphaFoldDB" id="A0A2X0QTL4"/>
<proteinExistence type="predicted"/>
<gene>
    <name evidence="1" type="ORF">NITFAB_0699</name>
</gene>
<protein>
    <submittedName>
        <fullName evidence="1">Uncharacterized protein</fullName>
    </submittedName>
</protein>
<evidence type="ECO:0000313" key="1">
    <source>
        <dbReference type="EMBL" id="SPS05110.1"/>
    </source>
</evidence>